<gene>
    <name evidence="4" type="ORF">ACFSE6_13300</name>
</gene>
<dbReference type="Proteomes" id="UP001597277">
    <property type="component" value="Unassembled WGS sequence"/>
</dbReference>
<keyword evidence="2" id="KW-0472">Membrane</keyword>
<feature type="domain" description="Leucine rich repeat variant" evidence="3">
    <location>
        <begin position="12"/>
        <end position="70"/>
    </location>
</feature>
<dbReference type="RefSeq" id="WP_388007868.1">
    <property type="nucleotide sequence ID" value="NZ_JBHUEE010000007.1"/>
</dbReference>
<evidence type="ECO:0000256" key="2">
    <source>
        <dbReference type="SAM" id="Phobius"/>
    </source>
</evidence>
<dbReference type="Pfam" id="PF25591">
    <property type="entry name" value="LRV_2"/>
    <property type="match status" value="1"/>
</dbReference>
<comment type="caution">
    <text evidence="4">The sequence shown here is derived from an EMBL/GenBank/DDBJ whole genome shotgun (WGS) entry which is preliminary data.</text>
</comment>
<feature type="region of interest" description="Disordered" evidence="1">
    <location>
        <begin position="66"/>
        <end position="261"/>
    </location>
</feature>
<feature type="region of interest" description="Disordered" evidence="1">
    <location>
        <begin position="1"/>
        <end position="20"/>
    </location>
</feature>
<name>A0ABW4L5G0_9MICO</name>
<feature type="compositionally biased region" description="Low complexity" evidence="1">
    <location>
        <begin position="188"/>
        <end position="257"/>
    </location>
</feature>
<feature type="region of interest" description="Disordered" evidence="1">
    <location>
        <begin position="305"/>
        <end position="359"/>
    </location>
</feature>
<accession>A0ABW4L5G0</accession>
<dbReference type="InterPro" id="IPR057893">
    <property type="entry name" value="LRV_2"/>
</dbReference>
<sequence length="549" mass="56961">MSDPVGNDEQADLAVQAADPTTPLTRLQYLAQHHPELRASIAENPSTYPALLEWLGNLGMPDVDAALARRSQVTETGAPPAPLPETDQPDASDTAAGHEPGAADTEDGPTGSAEPATADPDDVDSDLEQTRIRPGAAVPLAETPDQDPAATAVWTDPDLTGGHGDETDEDTRPRPVERRSILGTGEQAAAWDAGPAAQSWQAAQQPAWQPAQQPEPAQEQPTRDTQQGWAQVQGWQAYGAADQVAGQQQPTGQPGQQYRPTGSAAIFPAAQDEEERRRPWWPLAVLAAVAAILVIIVILQLTGGDDEPEQGASPAAGEPTTEQQTEEATTGDEEASEVEAAREDLTALPENSSCEDPAGDAGTFATFAAAAAPDGQWAQASDADLVIDTLQGLQDSCSNVHAVEVAGAITDGGGEAPEALARTVDEAGTDWVDFARPAPDGAAEVSTFASPSGNILCDLTGDPARCTIVEHDFGAPDGCDDGTTMSVGMDGEASPDCENPVGDQGVALEYGESGVSGFFACTSEEDGMTCWNTLTGHGFSLARAGRDTF</sequence>
<evidence type="ECO:0000256" key="1">
    <source>
        <dbReference type="SAM" id="MobiDB-lite"/>
    </source>
</evidence>
<keyword evidence="5" id="KW-1185">Reference proteome</keyword>
<protein>
    <recommendedName>
        <fullName evidence="3">Leucine rich repeat variant domain-containing protein</fullName>
    </recommendedName>
</protein>
<reference evidence="5" key="1">
    <citation type="journal article" date="2019" name="Int. J. Syst. Evol. Microbiol.">
        <title>The Global Catalogue of Microorganisms (GCM) 10K type strain sequencing project: providing services to taxonomists for standard genome sequencing and annotation.</title>
        <authorList>
            <consortium name="The Broad Institute Genomics Platform"/>
            <consortium name="The Broad Institute Genome Sequencing Center for Infectious Disease"/>
            <person name="Wu L."/>
            <person name="Ma J."/>
        </authorList>
    </citation>
    <scope>NUCLEOTIDE SEQUENCE [LARGE SCALE GENOMIC DNA]</scope>
    <source>
        <strain evidence="5">JCM 17130</strain>
    </source>
</reference>
<organism evidence="4 5">
    <name type="scientific">Georgenia deserti</name>
    <dbReference type="NCBI Taxonomy" id="2093781"/>
    <lineage>
        <taxon>Bacteria</taxon>
        <taxon>Bacillati</taxon>
        <taxon>Actinomycetota</taxon>
        <taxon>Actinomycetes</taxon>
        <taxon>Micrococcales</taxon>
        <taxon>Bogoriellaceae</taxon>
        <taxon>Georgenia</taxon>
    </lineage>
</organism>
<evidence type="ECO:0000313" key="5">
    <source>
        <dbReference type="Proteomes" id="UP001597277"/>
    </source>
</evidence>
<evidence type="ECO:0000313" key="4">
    <source>
        <dbReference type="EMBL" id="MFD1718818.1"/>
    </source>
</evidence>
<keyword evidence="2" id="KW-0812">Transmembrane</keyword>
<feature type="compositionally biased region" description="Low complexity" evidence="1">
    <location>
        <begin position="315"/>
        <end position="328"/>
    </location>
</feature>
<proteinExistence type="predicted"/>
<dbReference type="EMBL" id="JBHUEE010000007">
    <property type="protein sequence ID" value="MFD1718818.1"/>
    <property type="molecule type" value="Genomic_DNA"/>
</dbReference>
<keyword evidence="2" id="KW-1133">Transmembrane helix</keyword>
<feature type="compositionally biased region" description="Basic and acidic residues" evidence="1">
    <location>
        <begin position="170"/>
        <end position="180"/>
    </location>
</feature>
<feature type="transmembrane region" description="Helical" evidence="2">
    <location>
        <begin position="280"/>
        <end position="301"/>
    </location>
</feature>
<evidence type="ECO:0000259" key="3">
    <source>
        <dbReference type="Pfam" id="PF25591"/>
    </source>
</evidence>